<evidence type="ECO:0000256" key="1">
    <source>
        <dbReference type="SAM" id="MobiDB-lite"/>
    </source>
</evidence>
<name>A0A177EP73_9EURO</name>
<feature type="compositionally biased region" description="Polar residues" evidence="1">
    <location>
        <begin position="9"/>
        <end position="18"/>
    </location>
</feature>
<dbReference type="EMBL" id="LVKK01000235">
    <property type="protein sequence ID" value="OAG33784.1"/>
    <property type="molecule type" value="Genomic_DNA"/>
</dbReference>
<feature type="compositionally biased region" description="Polar residues" evidence="1">
    <location>
        <begin position="39"/>
        <end position="48"/>
    </location>
</feature>
<dbReference type="RefSeq" id="XP_022505736.1">
    <property type="nucleotide sequence ID" value="XM_022661954.1"/>
</dbReference>
<protein>
    <submittedName>
        <fullName evidence="2">Uncharacterized protein</fullName>
    </submittedName>
</protein>
<dbReference type="GeneID" id="34607181"/>
<accession>A0A177EP73</accession>
<dbReference type="AlphaFoldDB" id="A0A177EP73"/>
<evidence type="ECO:0000313" key="3">
    <source>
        <dbReference type="Proteomes" id="UP000077002"/>
    </source>
</evidence>
<gene>
    <name evidence="2" type="ORF">AYO21_12125</name>
</gene>
<evidence type="ECO:0000313" key="2">
    <source>
        <dbReference type="EMBL" id="OAG33784.1"/>
    </source>
</evidence>
<keyword evidence="3" id="KW-1185">Reference proteome</keyword>
<dbReference type="Proteomes" id="UP000077002">
    <property type="component" value="Unassembled WGS sequence"/>
</dbReference>
<reference evidence="2 3" key="1">
    <citation type="submission" date="2016-03" db="EMBL/GenBank/DDBJ databases">
        <title>Draft genome sequence of the Fonsecaea monophora CBS 269.37.</title>
        <authorList>
            <person name="Bombassaro A."/>
            <person name="Vinicius W.A."/>
            <person name="De Hoog S."/>
            <person name="Sun J."/>
            <person name="Souza E.M."/>
            <person name="Raittz R.T."/>
            <person name="Costa F."/>
            <person name="Leao A.C."/>
            <person name="Tadra-Sfeir M.Z."/>
            <person name="Baura V."/>
            <person name="Balsanelli E."/>
            <person name="Pedrosa F.O."/>
            <person name="Moreno L.F."/>
            <person name="Steffens M.B."/>
            <person name="Xi L."/>
            <person name="Bocca A.L."/>
            <person name="Felipe M.S."/>
            <person name="Teixeira M."/>
            <person name="Telles Filho F.Q."/>
            <person name="Azevedo C.M."/>
            <person name="Gomes R."/>
            <person name="Vicente V.A."/>
        </authorList>
    </citation>
    <scope>NUCLEOTIDE SEQUENCE [LARGE SCALE GENOMIC DNA]</scope>
    <source>
        <strain evidence="2 3">CBS 269.37</strain>
    </source>
</reference>
<feature type="region of interest" description="Disordered" evidence="1">
    <location>
        <begin position="1"/>
        <end position="52"/>
    </location>
</feature>
<comment type="caution">
    <text evidence="2">The sequence shown here is derived from an EMBL/GenBank/DDBJ whole genome shotgun (WGS) entry which is preliminary data.</text>
</comment>
<organism evidence="2 3">
    <name type="scientific">Fonsecaea monophora</name>
    <dbReference type="NCBI Taxonomy" id="254056"/>
    <lineage>
        <taxon>Eukaryota</taxon>
        <taxon>Fungi</taxon>
        <taxon>Dikarya</taxon>
        <taxon>Ascomycota</taxon>
        <taxon>Pezizomycotina</taxon>
        <taxon>Eurotiomycetes</taxon>
        <taxon>Chaetothyriomycetidae</taxon>
        <taxon>Chaetothyriales</taxon>
        <taxon>Herpotrichiellaceae</taxon>
        <taxon>Fonsecaea</taxon>
    </lineage>
</organism>
<dbReference type="OrthoDB" id="3645574at2759"/>
<proteinExistence type="predicted"/>
<sequence length="166" mass="18916">MSLGCGTETIANPASNENGKPCLLRSRAQIDPSPAVVQELTTSSSTPRTKMEPQDWKEIGKRLERDWKEIGKRSERDWKEDDNVLIQLQRESLEEAFFDDLEDHVSDICDIVACHLSLGRRQRCIVAPRSQWLHGSFNTWHLYSCHKLADTAAVVELPVPLYGRRS</sequence>